<sequence>MLYGPMTHPQFLRALAAAGHGSKILLADANYPHTTGVNPRCELISLNLAPGLLDVSQVLDVLKRTIPIERAEIMTPAPDADPVEIPIHDEFRAALPGVEFGEISRWDFYDAARDENVGIIVATGEQRLYGNLLLTVGVRQPGE</sequence>
<dbReference type="Proteomes" id="UP000234198">
    <property type="component" value="Unassembled WGS sequence"/>
</dbReference>
<gene>
    <name evidence="4" type="ORF">APY09_04785</name>
    <name evidence="5" type="ORF">CYJ22_01210</name>
    <name evidence="6" type="ORF">FOC40_09475</name>
</gene>
<name>A0A0V8S002_9ACTO</name>
<accession>A0A0V8S002</accession>
<evidence type="ECO:0000313" key="7">
    <source>
        <dbReference type="Proteomes" id="UP000054686"/>
    </source>
</evidence>
<dbReference type="Gene3D" id="3.40.1650.10">
    <property type="entry name" value="RbsD-like domain"/>
    <property type="match status" value="1"/>
</dbReference>
<reference evidence="6 9" key="3">
    <citation type="submission" date="2019-11" db="EMBL/GenBank/DDBJ databases">
        <title>FDA dAtabase for Regulatory Grade micrObial Sequences (FDA-ARGOS): Supporting development and validation of Infectious Disease Dx tests.</title>
        <authorList>
            <person name="Stonesifer R."/>
            <person name="Tallon L."/>
            <person name="Sadzewicz L."/>
            <person name="Vavikolanu K."/>
            <person name="Mehta A."/>
            <person name="Aluvathingal J."/>
            <person name="Nadendla S."/>
            <person name="Myers T."/>
            <person name="Yan Y."/>
            <person name="Sichtig H."/>
        </authorList>
    </citation>
    <scope>NUCLEOTIDE SEQUENCE [LARGE SCALE GENOMIC DNA]</scope>
    <source>
        <strain evidence="6 9">FDAARGOS_732</strain>
    </source>
</reference>
<comment type="catalytic activity">
    <reaction evidence="3">
        <text>alpha-L-fucose = beta-L-fucose</text>
        <dbReference type="Rhea" id="RHEA:25580"/>
        <dbReference type="ChEBI" id="CHEBI:42548"/>
        <dbReference type="ChEBI" id="CHEBI:42589"/>
        <dbReference type="EC" id="5.1.3.29"/>
    </reaction>
</comment>
<evidence type="ECO:0000313" key="5">
    <source>
        <dbReference type="EMBL" id="PKY65138.1"/>
    </source>
</evidence>
<evidence type="ECO:0000313" key="6">
    <source>
        <dbReference type="EMBL" id="QGS11610.1"/>
    </source>
</evidence>
<dbReference type="InterPro" id="IPR007721">
    <property type="entry name" value="RbsD_FucU"/>
</dbReference>
<evidence type="ECO:0000313" key="8">
    <source>
        <dbReference type="Proteomes" id="UP000234198"/>
    </source>
</evidence>
<dbReference type="EMBL" id="PKKM01000002">
    <property type="protein sequence ID" value="PKY65138.1"/>
    <property type="molecule type" value="Genomic_DNA"/>
</dbReference>
<dbReference type="SUPFAM" id="SSF102546">
    <property type="entry name" value="RbsD-like"/>
    <property type="match status" value="1"/>
</dbReference>
<dbReference type="PANTHER" id="PTHR31690:SF4">
    <property type="entry name" value="FUCOSE MUTAROTASE"/>
    <property type="match status" value="1"/>
</dbReference>
<dbReference type="Proteomes" id="UP000054686">
    <property type="component" value="Unassembled WGS sequence"/>
</dbReference>
<dbReference type="GO" id="GO:0006004">
    <property type="term" value="P:fucose metabolic process"/>
    <property type="evidence" value="ECO:0007669"/>
    <property type="project" value="TreeGrafter"/>
</dbReference>
<dbReference type="Pfam" id="PF05025">
    <property type="entry name" value="RbsD_FucU"/>
    <property type="match status" value="1"/>
</dbReference>
<evidence type="ECO:0000313" key="9">
    <source>
        <dbReference type="Proteomes" id="UP000424490"/>
    </source>
</evidence>
<dbReference type="RefSeq" id="WP_034467793.1">
    <property type="nucleotide sequence ID" value="NZ_CP040006.1"/>
</dbReference>
<evidence type="ECO:0000256" key="1">
    <source>
        <dbReference type="ARBA" id="ARBA00000223"/>
    </source>
</evidence>
<keyword evidence="2" id="KW-0413">Isomerase</keyword>
<comment type="catalytic activity">
    <reaction evidence="1">
        <text>beta-D-ribopyranose = beta-D-ribofuranose</text>
        <dbReference type="Rhea" id="RHEA:25432"/>
        <dbReference type="ChEBI" id="CHEBI:27476"/>
        <dbReference type="ChEBI" id="CHEBI:47002"/>
        <dbReference type="EC" id="5.4.99.62"/>
    </reaction>
</comment>
<dbReference type="OrthoDB" id="9805009at2"/>
<evidence type="ECO:0000313" key="4">
    <source>
        <dbReference type="EMBL" id="KSW13653.1"/>
    </source>
</evidence>
<dbReference type="GO" id="GO:0042806">
    <property type="term" value="F:fucose binding"/>
    <property type="evidence" value="ECO:0007669"/>
    <property type="project" value="TreeGrafter"/>
</dbReference>
<protein>
    <submittedName>
        <fullName evidence="4">RbsD or FucU transport</fullName>
    </submittedName>
</protein>
<evidence type="ECO:0000256" key="3">
    <source>
        <dbReference type="ARBA" id="ARBA00036324"/>
    </source>
</evidence>
<dbReference type="EMBL" id="CP046315">
    <property type="protein sequence ID" value="QGS11610.1"/>
    <property type="molecule type" value="Genomic_DNA"/>
</dbReference>
<dbReference type="PANTHER" id="PTHR31690">
    <property type="entry name" value="FUCOSE MUTAROTASE"/>
    <property type="match status" value="1"/>
</dbReference>
<proteinExistence type="predicted"/>
<dbReference type="GO" id="GO:0062193">
    <property type="term" value="F:D-ribose pyranase activity"/>
    <property type="evidence" value="ECO:0007669"/>
    <property type="project" value="UniProtKB-EC"/>
</dbReference>
<dbReference type="EMBL" id="LLVT01000001">
    <property type="protein sequence ID" value="KSW13653.1"/>
    <property type="molecule type" value="Genomic_DNA"/>
</dbReference>
<dbReference type="InterPro" id="IPR050443">
    <property type="entry name" value="RbsD/FucU_mutarotase"/>
</dbReference>
<reference evidence="4 7" key="1">
    <citation type="submission" date="2015-10" db="EMBL/GenBank/DDBJ databases">
        <title>Draft Genome of Actinomyces odontolyticus subsp. actinosynbacter strain XH001.</title>
        <authorList>
            <person name="Mclean J.S."/>
            <person name="He X."/>
        </authorList>
    </citation>
    <scope>NUCLEOTIDE SEQUENCE [LARGE SCALE GENOMIC DNA]</scope>
    <source>
        <strain evidence="4 7">XH001</strain>
    </source>
</reference>
<dbReference type="Proteomes" id="UP000424490">
    <property type="component" value="Chromosome"/>
</dbReference>
<dbReference type="GO" id="GO:0036373">
    <property type="term" value="F:L-fucose mutarotase activity"/>
    <property type="evidence" value="ECO:0007669"/>
    <property type="project" value="UniProtKB-EC"/>
</dbReference>
<evidence type="ECO:0000256" key="2">
    <source>
        <dbReference type="ARBA" id="ARBA00023235"/>
    </source>
</evidence>
<organism evidence="4 7">
    <name type="scientific">Schaalia odontolytica</name>
    <dbReference type="NCBI Taxonomy" id="1660"/>
    <lineage>
        <taxon>Bacteria</taxon>
        <taxon>Bacillati</taxon>
        <taxon>Actinomycetota</taxon>
        <taxon>Actinomycetes</taxon>
        <taxon>Actinomycetales</taxon>
        <taxon>Actinomycetaceae</taxon>
        <taxon>Schaalia</taxon>
    </lineage>
</organism>
<reference evidence="5 8" key="2">
    <citation type="submission" date="2017-12" db="EMBL/GenBank/DDBJ databases">
        <title>Phylogenetic diversity of female urinary microbiome.</title>
        <authorList>
            <person name="Thomas-White K."/>
            <person name="Wolfe A.J."/>
        </authorList>
    </citation>
    <scope>NUCLEOTIDE SEQUENCE [LARGE SCALE GENOMIC DNA]</scope>
    <source>
        <strain evidence="5 8">UMB0018</strain>
    </source>
</reference>
<dbReference type="AlphaFoldDB" id="A0A0V8S002"/>
<dbReference type="InterPro" id="IPR023750">
    <property type="entry name" value="RbsD-like_sf"/>
</dbReference>